<dbReference type="EMBL" id="PKMF04000017">
    <property type="protein sequence ID" value="KAK7858706.1"/>
    <property type="molecule type" value="Genomic_DNA"/>
</dbReference>
<protein>
    <recommendedName>
        <fullName evidence="1">DUF985 domain-containing protein</fullName>
    </recommendedName>
</protein>
<dbReference type="Gene3D" id="2.60.120.10">
    <property type="entry name" value="Jelly Rolls"/>
    <property type="match status" value="1"/>
</dbReference>
<dbReference type="InterPro" id="IPR014710">
    <property type="entry name" value="RmlC-like_jellyroll"/>
</dbReference>
<feature type="non-terminal residue" evidence="2">
    <location>
        <position position="85"/>
    </location>
</feature>
<dbReference type="InterPro" id="IPR009327">
    <property type="entry name" value="Cupin_DUF985"/>
</dbReference>
<dbReference type="InterPro" id="IPR011051">
    <property type="entry name" value="RmlC_Cupin_sf"/>
</dbReference>
<dbReference type="SUPFAM" id="SSF51182">
    <property type="entry name" value="RmlC-like cupins"/>
    <property type="match status" value="1"/>
</dbReference>
<dbReference type="InterPro" id="IPR039935">
    <property type="entry name" value="YML079W-like"/>
</dbReference>
<evidence type="ECO:0000313" key="2">
    <source>
        <dbReference type="EMBL" id="KAK7858706.1"/>
    </source>
</evidence>
<accession>A0AAW0M5I5</accession>
<reference evidence="2 3" key="1">
    <citation type="journal article" date="2018" name="Sci. Data">
        <title>The draft genome sequence of cork oak.</title>
        <authorList>
            <person name="Ramos A.M."/>
            <person name="Usie A."/>
            <person name="Barbosa P."/>
            <person name="Barros P.M."/>
            <person name="Capote T."/>
            <person name="Chaves I."/>
            <person name="Simoes F."/>
            <person name="Abreu I."/>
            <person name="Carrasquinho I."/>
            <person name="Faro C."/>
            <person name="Guimaraes J.B."/>
            <person name="Mendonca D."/>
            <person name="Nobrega F."/>
            <person name="Rodrigues L."/>
            <person name="Saibo N.J.M."/>
            <person name="Varela M.C."/>
            <person name="Egas C."/>
            <person name="Matos J."/>
            <person name="Miguel C.M."/>
            <person name="Oliveira M.M."/>
            <person name="Ricardo C.P."/>
            <person name="Goncalves S."/>
        </authorList>
    </citation>
    <scope>NUCLEOTIDE SEQUENCE [LARGE SCALE GENOMIC DNA]</scope>
    <source>
        <strain evidence="3">cv. HL8</strain>
    </source>
</reference>
<name>A0AAW0M5I5_QUESU</name>
<dbReference type="Pfam" id="PF06172">
    <property type="entry name" value="Cupin_5"/>
    <property type="match status" value="1"/>
</dbReference>
<organism evidence="2 3">
    <name type="scientific">Quercus suber</name>
    <name type="common">Cork oak</name>
    <dbReference type="NCBI Taxonomy" id="58331"/>
    <lineage>
        <taxon>Eukaryota</taxon>
        <taxon>Viridiplantae</taxon>
        <taxon>Streptophyta</taxon>
        <taxon>Embryophyta</taxon>
        <taxon>Tracheophyta</taxon>
        <taxon>Spermatophyta</taxon>
        <taxon>Magnoliopsida</taxon>
        <taxon>eudicotyledons</taxon>
        <taxon>Gunneridae</taxon>
        <taxon>Pentapetalae</taxon>
        <taxon>rosids</taxon>
        <taxon>fabids</taxon>
        <taxon>Fagales</taxon>
        <taxon>Fagaceae</taxon>
        <taxon>Quercus</taxon>
    </lineage>
</organism>
<evidence type="ECO:0000259" key="1">
    <source>
        <dbReference type="Pfam" id="PF06172"/>
    </source>
</evidence>
<feature type="domain" description="DUF985" evidence="1">
    <location>
        <begin position="2"/>
        <end position="67"/>
    </location>
</feature>
<gene>
    <name evidence="2" type="ORF">CFP56_010408</name>
</gene>
<dbReference type="PANTHER" id="PTHR33387">
    <property type="entry name" value="RMLC-LIKE JELLY ROLL FOLD PROTEIN"/>
    <property type="match status" value="1"/>
</dbReference>
<dbReference type="AlphaFoldDB" id="A0AAW0M5I5"/>
<sequence length="85" mass="9597">MKVKLTCLGPNLLDNQQLQYTIFPTKDISISPDGTMLKAPPRDVENHFFFVGCTCAPAFQFQDFELAKRSVRSLSFCLHSLNEGE</sequence>
<evidence type="ECO:0000313" key="3">
    <source>
        <dbReference type="Proteomes" id="UP000237347"/>
    </source>
</evidence>
<dbReference type="Proteomes" id="UP000237347">
    <property type="component" value="Unassembled WGS sequence"/>
</dbReference>
<keyword evidence="3" id="KW-1185">Reference proteome</keyword>
<comment type="caution">
    <text evidence="2">The sequence shown here is derived from an EMBL/GenBank/DDBJ whole genome shotgun (WGS) entry which is preliminary data.</text>
</comment>
<dbReference type="PANTHER" id="PTHR33387:SF3">
    <property type="entry name" value="DUF985 DOMAIN-CONTAINING PROTEIN"/>
    <property type="match status" value="1"/>
</dbReference>
<proteinExistence type="predicted"/>